<accession>A0A9Q4FY53</accession>
<evidence type="ECO:0000313" key="2">
    <source>
        <dbReference type="Proteomes" id="UP001057753"/>
    </source>
</evidence>
<dbReference type="EMBL" id="JABXYM010000001">
    <property type="protein sequence ID" value="MCR6095777.1"/>
    <property type="molecule type" value="Genomic_DNA"/>
</dbReference>
<evidence type="ECO:0000313" key="1">
    <source>
        <dbReference type="EMBL" id="MCR6095777.1"/>
    </source>
</evidence>
<organism evidence="1 2">
    <name type="scientific">Salipaludibacillus agaradhaerens</name>
    <name type="common">Bacillus agaradhaerens</name>
    <dbReference type="NCBI Taxonomy" id="76935"/>
    <lineage>
        <taxon>Bacteria</taxon>
        <taxon>Bacillati</taxon>
        <taxon>Bacillota</taxon>
        <taxon>Bacilli</taxon>
        <taxon>Bacillales</taxon>
        <taxon>Bacillaceae</taxon>
    </lineage>
</organism>
<dbReference type="RefSeq" id="WP_257820513.1">
    <property type="nucleotide sequence ID" value="NZ_JABXYM010000001.1"/>
</dbReference>
<reference evidence="1" key="1">
    <citation type="submission" date="2020-06" db="EMBL/GenBank/DDBJ databases">
        <title>Insight into the genomes of haloalkaliphilic bacilli from Kenyan soda lakes.</title>
        <authorList>
            <person name="Mwirichia R."/>
            <person name="Villamizar G.C."/>
            <person name="Poehlein A."/>
            <person name="Mugweru J."/>
            <person name="Kipnyargis A."/>
            <person name="Kiplimo D."/>
            <person name="Orwa P."/>
            <person name="Daniel R."/>
        </authorList>
    </citation>
    <scope>NUCLEOTIDE SEQUENCE</scope>
    <source>
        <strain evidence="1">B1096_S55</strain>
    </source>
</reference>
<proteinExistence type="predicted"/>
<protein>
    <submittedName>
        <fullName evidence="1">DUF3603 family protein</fullName>
    </submittedName>
</protein>
<gene>
    <name evidence="1" type="ORF">HXA33_04405</name>
</gene>
<dbReference type="AlphaFoldDB" id="A0A9Q4FY53"/>
<dbReference type="Proteomes" id="UP001057753">
    <property type="component" value="Unassembled WGS sequence"/>
</dbReference>
<name>A0A9Q4FY53_SALAG</name>
<keyword evidence="2" id="KW-1185">Reference proteome</keyword>
<dbReference type="Pfam" id="PF12227">
    <property type="entry name" value="DUF3603"/>
    <property type="match status" value="1"/>
</dbReference>
<dbReference type="InterPro" id="IPR020909">
    <property type="entry name" value="UPF0736"/>
</dbReference>
<comment type="caution">
    <text evidence="1">The sequence shown here is derived from an EMBL/GenBank/DDBJ whole genome shotgun (WGS) entry which is preliminary data.</text>
</comment>
<sequence length="252" mass="30469">MLHMKDIWVNWFEGEENSYNVCEFFEWKKSDKIELLDQVTVVKINSALLDYIENSLQELPEELLADVYRQSFARQKSERTPLDYCFIATDGLRAIVVDTIGYHTPIRKSKMVPRQEEQLRQLVEGHPEAEYYMDYLECEKEYHILSPEPRLMLGLIRKEKQLKQLLFMALDQLYSEAELAELRYWYTEWAPHKYHAIQFMDFEEAWQSLYDEIKVGWSVKHENFCHAMIKGQPFFEKLWELQFEEEKRKTKK</sequence>